<gene>
    <name evidence="1" type="ordered locus">Cyan7822_5712</name>
</gene>
<keyword evidence="1" id="KW-0614">Plasmid</keyword>
<geneLocation type="plasmid" evidence="1 2">
    <name>Cy782201</name>
</geneLocation>
<proteinExistence type="predicted"/>
<organism evidence="1 2">
    <name type="scientific">Gloeothece verrucosa (strain PCC 7822)</name>
    <name type="common">Cyanothece sp. (strain PCC 7822)</name>
    <dbReference type="NCBI Taxonomy" id="497965"/>
    <lineage>
        <taxon>Bacteria</taxon>
        <taxon>Bacillati</taxon>
        <taxon>Cyanobacteriota</taxon>
        <taxon>Cyanophyceae</taxon>
        <taxon>Oscillatoriophycideae</taxon>
        <taxon>Chroococcales</taxon>
        <taxon>Aphanothecaceae</taxon>
        <taxon>Gloeothece</taxon>
        <taxon>Gloeothece verrucosa</taxon>
    </lineage>
</organism>
<accession>E0UKU3</accession>
<evidence type="ECO:0000313" key="2">
    <source>
        <dbReference type="Proteomes" id="UP000008206"/>
    </source>
</evidence>
<dbReference type="Proteomes" id="UP000008206">
    <property type="component" value="Plasmid Cy782201"/>
</dbReference>
<dbReference type="EMBL" id="CP002199">
    <property type="protein sequence ID" value="ADN17573.1"/>
    <property type="molecule type" value="Genomic_DNA"/>
</dbReference>
<keyword evidence="2" id="KW-1185">Reference proteome</keyword>
<protein>
    <submittedName>
        <fullName evidence="1">Uncharacterized protein</fullName>
    </submittedName>
</protein>
<sequence>MTQSVDKLLPKLTNNRLMKTLALSLPLSFFIIPAAQGFTVSFTKIADTNTSIPGTNENFSSFGAGSAVLDDNTVAFIGSGNNSHGIYISTSSQLLEPVVDTNTVIPYQTNKFTGFGLGFLSQGYNVGALGLSGNKVVFNGYGQTGNGIYTGTASGVVTLIANKTTQNPTNLSNFTTFSFSNPDIDQETVAFWGEDATVNRGLYRRTDSNSLSLIADNKTLVPSNNSKTFAGLFNPSLEGETVAFNGFLESEEEKGGIYIGTSPTSLSVVVDTNTFIPKGVENFTEFGAPALDEQTVAFRGRGINAQEGIYLGTNSNFLSVVADTNTFIPNGIGNFINFGNPAFDENIVAFWGKGNQAQQGIYVGFNGLLYKIIDLNQSLDGKTLSSLDFASNFFNTSNRGLSKNSLVFLAAFTDGSQGIYKASFQAEGVVEPSTQGGIATAIIFVVLFKARQQLS</sequence>
<dbReference type="KEGG" id="cyj:Cyan7822_5712"/>
<reference evidence="2" key="1">
    <citation type="journal article" date="2011" name="MBio">
        <title>Novel metabolic attributes of the genus Cyanothece, comprising a group of unicellular nitrogen-fixing Cyanobacteria.</title>
        <authorList>
            <person name="Bandyopadhyay A."/>
            <person name="Elvitigala T."/>
            <person name="Welsh E."/>
            <person name="Stockel J."/>
            <person name="Liberton M."/>
            <person name="Min H."/>
            <person name="Sherman L.A."/>
            <person name="Pakrasi H.B."/>
        </authorList>
    </citation>
    <scope>NUCLEOTIDE SEQUENCE [LARGE SCALE GENOMIC DNA]</scope>
    <source>
        <strain evidence="2">PCC 7822</strain>
        <plasmid evidence="2">Cy782201</plasmid>
    </source>
</reference>
<name>E0UKU3_GLOV7</name>
<evidence type="ECO:0000313" key="1">
    <source>
        <dbReference type="EMBL" id="ADN17573.1"/>
    </source>
</evidence>
<dbReference type="OrthoDB" id="581410at2"/>
<dbReference type="RefSeq" id="WP_013334323.1">
    <property type="nucleotide sequence ID" value="NC_014533.1"/>
</dbReference>
<dbReference type="AlphaFoldDB" id="E0UKU3"/>
<dbReference type="HOGENOM" id="CLU_600934_0_0_3"/>